<accession>A0ABU1WRY2</accession>
<dbReference type="InterPro" id="IPR050389">
    <property type="entry name" value="LysR-type_TF"/>
</dbReference>
<dbReference type="GO" id="GO:0003677">
    <property type="term" value="F:DNA binding"/>
    <property type="evidence" value="ECO:0007669"/>
    <property type="project" value="UniProtKB-KW"/>
</dbReference>
<keyword evidence="3 6" id="KW-0238">DNA-binding</keyword>
<dbReference type="SUPFAM" id="SSF46785">
    <property type="entry name" value="Winged helix' DNA-binding domain"/>
    <property type="match status" value="1"/>
</dbReference>
<dbReference type="PANTHER" id="PTHR30118:SF15">
    <property type="entry name" value="TRANSCRIPTIONAL REGULATORY PROTEIN"/>
    <property type="match status" value="1"/>
</dbReference>
<dbReference type="SUPFAM" id="SSF53850">
    <property type="entry name" value="Periplasmic binding protein-like II"/>
    <property type="match status" value="1"/>
</dbReference>
<sequence>MENIDLRSLLLLDEIYKARSLSAAADKLGLTQPGASLALTRLRRQFDDALFVRTTSGMQGTSLLEELMPTIRQGIVALQAARSFRMQFVAPDSDRIFRISMTDVGQIVLLPPLLDRLGKVAPNIRVEVSTIDKHVHKTLEAGDIDLAVGFVSEASDSTLQQVLFEERFACLVRRDHPRVGDRLTLRQYQAESHVMVTTSGTGHHVVERTLEKLKIRRRVSVWLPSFLGLSTVIGATDHICTLPRRAAALMEQRGGVRMLELPFELPSYVVKQIWHARQAQDPANKWLRNQLADMYAQARTGRQRTTR</sequence>
<keyword evidence="2" id="KW-0805">Transcription regulation</keyword>
<dbReference type="PRINTS" id="PR00039">
    <property type="entry name" value="HTHLYSR"/>
</dbReference>
<dbReference type="Proteomes" id="UP001265700">
    <property type="component" value="Unassembled WGS sequence"/>
</dbReference>
<comment type="similarity">
    <text evidence="1">Belongs to the LysR transcriptional regulatory family.</text>
</comment>
<dbReference type="InterPro" id="IPR036388">
    <property type="entry name" value="WH-like_DNA-bd_sf"/>
</dbReference>
<dbReference type="PANTHER" id="PTHR30118">
    <property type="entry name" value="HTH-TYPE TRANSCRIPTIONAL REGULATOR LEUO-RELATED"/>
    <property type="match status" value="1"/>
</dbReference>
<evidence type="ECO:0000313" key="7">
    <source>
        <dbReference type="Proteomes" id="UP001265700"/>
    </source>
</evidence>
<keyword evidence="4" id="KW-0804">Transcription</keyword>
<evidence type="ECO:0000256" key="3">
    <source>
        <dbReference type="ARBA" id="ARBA00023125"/>
    </source>
</evidence>
<comment type="caution">
    <text evidence="6">The sequence shown here is derived from an EMBL/GenBank/DDBJ whole genome shotgun (WGS) entry which is preliminary data.</text>
</comment>
<organism evidence="6 7">
    <name type="scientific">Hydrogenophaga palleronii</name>
    <dbReference type="NCBI Taxonomy" id="65655"/>
    <lineage>
        <taxon>Bacteria</taxon>
        <taxon>Pseudomonadati</taxon>
        <taxon>Pseudomonadota</taxon>
        <taxon>Betaproteobacteria</taxon>
        <taxon>Burkholderiales</taxon>
        <taxon>Comamonadaceae</taxon>
        <taxon>Hydrogenophaga</taxon>
    </lineage>
</organism>
<dbReference type="InterPro" id="IPR036390">
    <property type="entry name" value="WH_DNA-bd_sf"/>
</dbReference>
<evidence type="ECO:0000256" key="4">
    <source>
        <dbReference type="ARBA" id="ARBA00023163"/>
    </source>
</evidence>
<proteinExistence type="inferred from homology"/>
<dbReference type="EMBL" id="JAVDWU010000009">
    <property type="protein sequence ID" value="MDR7152036.1"/>
    <property type="molecule type" value="Genomic_DNA"/>
</dbReference>
<name>A0ABU1WRY2_9BURK</name>
<keyword evidence="7" id="KW-1185">Reference proteome</keyword>
<dbReference type="Pfam" id="PF00126">
    <property type="entry name" value="HTH_1"/>
    <property type="match status" value="1"/>
</dbReference>
<dbReference type="PROSITE" id="PS50931">
    <property type="entry name" value="HTH_LYSR"/>
    <property type="match status" value="1"/>
</dbReference>
<evidence type="ECO:0000256" key="2">
    <source>
        <dbReference type="ARBA" id="ARBA00023015"/>
    </source>
</evidence>
<gene>
    <name evidence="6" type="ORF">J2W49_004012</name>
</gene>
<dbReference type="Gene3D" id="3.40.190.10">
    <property type="entry name" value="Periplasmic binding protein-like II"/>
    <property type="match status" value="2"/>
</dbReference>
<evidence type="ECO:0000256" key="1">
    <source>
        <dbReference type="ARBA" id="ARBA00009437"/>
    </source>
</evidence>
<protein>
    <submittedName>
        <fullName evidence="6">DNA-binding transcriptional LysR family regulator</fullName>
    </submittedName>
</protein>
<reference evidence="6 7" key="1">
    <citation type="submission" date="2023-07" db="EMBL/GenBank/DDBJ databases">
        <title>Sorghum-associated microbial communities from plants grown in Nebraska, USA.</title>
        <authorList>
            <person name="Schachtman D."/>
        </authorList>
    </citation>
    <scope>NUCLEOTIDE SEQUENCE [LARGE SCALE GENOMIC DNA]</scope>
    <source>
        <strain evidence="6 7">4249</strain>
    </source>
</reference>
<dbReference type="CDD" id="cd08459">
    <property type="entry name" value="PBP2_DntR_NahR_LinR_like"/>
    <property type="match status" value="1"/>
</dbReference>
<dbReference type="InterPro" id="IPR005119">
    <property type="entry name" value="LysR_subst-bd"/>
</dbReference>
<dbReference type="Pfam" id="PF03466">
    <property type="entry name" value="LysR_substrate"/>
    <property type="match status" value="1"/>
</dbReference>
<dbReference type="Gene3D" id="1.10.10.10">
    <property type="entry name" value="Winged helix-like DNA-binding domain superfamily/Winged helix DNA-binding domain"/>
    <property type="match status" value="1"/>
</dbReference>
<dbReference type="InterPro" id="IPR000847">
    <property type="entry name" value="LysR_HTH_N"/>
</dbReference>
<feature type="domain" description="HTH lysR-type" evidence="5">
    <location>
        <begin position="4"/>
        <end position="61"/>
    </location>
</feature>
<evidence type="ECO:0000259" key="5">
    <source>
        <dbReference type="PROSITE" id="PS50931"/>
    </source>
</evidence>
<evidence type="ECO:0000313" key="6">
    <source>
        <dbReference type="EMBL" id="MDR7152036.1"/>
    </source>
</evidence>